<name>A0A0U4W9N2_9PSED</name>
<dbReference type="GO" id="GO:0071949">
    <property type="term" value="F:FAD binding"/>
    <property type="evidence" value="ECO:0007669"/>
    <property type="project" value="InterPro"/>
</dbReference>
<dbReference type="PRINTS" id="PR00420">
    <property type="entry name" value="RNGMNOXGNASE"/>
</dbReference>
<organism evidence="5 6">
    <name type="scientific">Pseudomonas oryzihabitans</name>
    <dbReference type="NCBI Taxonomy" id="47885"/>
    <lineage>
        <taxon>Bacteria</taxon>
        <taxon>Pseudomonadati</taxon>
        <taxon>Pseudomonadota</taxon>
        <taxon>Gammaproteobacteria</taxon>
        <taxon>Pseudomonadales</taxon>
        <taxon>Pseudomonadaceae</taxon>
        <taxon>Pseudomonas</taxon>
    </lineage>
</organism>
<evidence type="ECO:0000256" key="1">
    <source>
        <dbReference type="ARBA" id="ARBA00022630"/>
    </source>
</evidence>
<sequence>MHTQVVIIGAGPSGLLLGQLLTRSGIDNVIVERQTADHVLSRIRAGVLEQGTVDLLRQAGVSERLEQEGQVHEGVEFAIHGQRERLDLNDLLGGRCVTVYGQTEVTRDLMAARVASGAPTLYQASEVQLHEVKGQRPSVTCQVAGDALRIDCDYIAGCDGFHGVSRRTIPEGVLTEYERVYPFGWLGLLSDTPPASEELIYVNHPRGFALCSMRSATRSRYYLQVDASDSVENWSDERFWTELKARLPAETAAQLVTGPSLEKSIAPLRSYVVEPMQYGRLFLVGDAAHIVPPTGAKGLNLALGDVRNLHLLLERAYHHGDASCLERYSELCLKRVWAAVRFSWWMTTALHRFPDTDAFTQRVQDAEVRALLDSRAGRTTLAENYVGLPFPDLD</sequence>
<dbReference type="GO" id="GO:0018659">
    <property type="term" value="F:4-hydroxybenzoate 3-monooxygenase activity"/>
    <property type="evidence" value="ECO:0007669"/>
    <property type="project" value="UniProtKB-UniRule"/>
</dbReference>
<accession>A0A0U4W9N2</accession>
<dbReference type="PANTHER" id="PTHR43004">
    <property type="entry name" value="TRK SYSTEM POTASSIUM UPTAKE PROTEIN"/>
    <property type="match status" value="1"/>
</dbReference>
<dbReference type="InterPro" id="IPR036188">
    <property type="entry name" value="FAD/NAD-bd_sf"/>
</dbReference>
<protein>
    <recommendedName>
        <fullName evidence="3">4-hydroxybenzoate 3-monooxygenase</fullName>
        <ecNumber evidence="3">1.14.13.2</ecNumber>
    </recommendedName>
</protein>
<dbReference type="InterPro" id="IPR050641">
    <property type="entry name" value="RIFMO-like"/>
</dbReference>
<dbReference type="OrthoDB" id="8672648at2"/>
<keyword evidence="2" id="KW-0274">FAD</keyword>
<dbReference type="EC" id="1.14.13.2" evidence="3"/>
<proteinExistence type="predicted"/>
<dbReference type="SUPFAM" id="SSF51905">
    <property type="entry name" value="FAD/NAD(P)-binding domain"/>
    <property type="match status" value="1"/>
</dbReference>
<dbReference type="AlphaFoldDB" id="A0A0U4W9N2"/>
<evidence type="ECO:0000259" key="4">
    <source>
        <dbReference type="Pfam" id="PF01494"/>
    </source>
</evidence>
<dbReference type="Proteomes" id="UP000064137">
    <property type="component" value="Chromosome"/>
</dbReference>
<keyword evidence="5" id="KW-0503">Monooxygenase</keyword>
<evidence type="ECO:0000313" key="6">
    <source>
        <dbReference type="Proteomes" id="UP000064137"/>
    </source>
</evidence>
<reference evidence="5 6" key="1">
    <citation type="submission" date="2016-01" db="EMBL/GenBank/DDBJ databases">
        <title>Annotation of Pseudomonas oryzihabitans USDA-ARS-USMARC-56511.</title>
        <authorList>
            <person name="Harhay G.P."/>
            <person name="Harhay D.M."/>
            <person name="Smith T.P.L."/>
            <person name="Bono J.L."/>
            <person name="Heaton M.P."/>
            <person name="Clawson M.L."/>
            <person name="Chitko-Mckown C.G."/>
            <person name="Capik S.F."/>
            <person name="DeDonder K.D."/>
            <person name="Apley M.D."/>
            <person name="Lubbers B.V."/>
            <person name="White B.J."/>
            <person name="Larson R.L."/>
        </authorList>
    </citation>
    <scope>NUCLEOTIDE SEQUENCE [LARGE SCALE GENOMIC DNA]</scope>
    <source>
        <strain evidence="5 6">USDA-ARS-USMARC-56511</strain>
    </source>
</reference>
<dbReference type="EMBL" id="CP013987">
    <property type="protein sequence ID" value="ALZ84677.1"/>
    <property type="molecule type" value="Genomic_DNA"/>
</dbReference>
<dbReference type="KEGG" id="por:APT59_10895"/>
<evidence type="ECO:0000256" key="3">
    <source>
        <dbReference type="NCBIfam" id="TIGR02360"/>
    </source>
</evidence>
<evidence type="ECO:0000256" key="2">
    <source>
        <dbReference type="ARBA" id="ARBA00022827"/>
    </source>
</evidence>
<dbReference type="InterPro" id="IPR012733">
    <property type="entry name" value="HB_mOase"/>
</dbReference>
<dbReference type="NCBIfam" id="NF006091">
    <property type="entry name" value="PRK08243.1"/>
    <property type="match status" value="1"/>
</dbReference>
<keyword evidence="1" id="KW-0285">Flavoprotein</keyword>
<dbReference type="InterPro" id="IPR002938">
    <property type="entry name" value="FAD-bd"/>
</dbReference>
<gene>
    <name evidence="5" type="ORF">APT59_10895</name>
</gene>
<dbReference type="SUPFAM" id="SSF54373">
    <property type="entry name" value="FAD-linked reductases, C-terminal domain"/>
    <property type="match status" value="1"/>
</dbReference>
<dbReference type="NCBIfam" id="TIGR02360">
    <property type="entry name" value="pbenz_hydroxyl"/>
    <property type="match status" value="1"/>
</dbReference>
<keyword evidence="5" id="KW-0560">Oxidoreductase</keyword>
<dbReference type="RefSeq" id="WP_059314867.1">
    <property type="nucleotide sequence ID" value="NZ_CP013987.1"/>
</dbReference>
<evidence type="ECO:0000313" key="5">
    <source>
        <dbReference type="EMBL" id="ALZ84677.1"/>
    </source>
</evidence>
<dbReference type="Pfam" id="PF01494">
    <property type="entry name" value="FAD_binding_3"/>
    <property type="match status" value="1"/>
</dbReference>
<feature type="domain" description="FAD-binding" evidence="4">
    <location>
        <begin position="3"/>
        <end position="343"/>
    </location>
</feature>
<dbReference type="PANTHER" id="PTHR43004:SF3">
    <property type="entry name" value="P-HYDROXYBENZOATE HYDROXYLASE"/>
    <property type="match status" value="1"/>
</dbReference>
<dbReference type="GO" id="GO:0043639">
    <property type="term" value="P:benzoate catabolic process"/>
    <property type="evidence" value="ECO:0007669"/>
    <property type="project" value="InterPro"/>
</dbReference>
<dbReference type="Gene3D" id="3.30.9.10">
    <property type="entry name" value="D-Amino Acid Oxidase, subunit A, domain 2"/>
    <property type="match status" value="1"/>
</dbReference>
<dbReference type="Gene3D" id="3.50.50.60">
    <property type="entry name" value="FAD/NAD(P)-binding domain"/>
    <property type="match status" value="1"/>
</dbReference>